<name>A0A4Q7AUS2_9GAMM</name>
<organism evidence="8 9">
    <name type="scientific">Acinetobacter bouvetii</name>
    <dbReference type="NCBI Taxonomy" id="202951"/>
    <lineage>
        <taxon>Bacteria</taxon>
        <taxon>Pseudomonadati</taxon>
        <taxon>Pseudomonadota</taxon>
        <taxon>Gammaproteobacteria</taxon>
        <taxon>Moraxellales</taxon>
        <taxon>Moraxellaceae</taxon>
        <taxon>Acinetobacter</taxon>
    </lineage>
</organism>
<evidence type="ECO:0000313" key="9">
    <source>
        <dbReference type="Proteomes" id="UP000293483"/>
    </source>
</evidence>
<dbReference type="RefSeq" id="WP_130145694.1">
    <property type="nucleotide sequence ID" value="NZ_SGSU01000009.1"/>
</dbReference>
<feature type="transmembrane region" description="Helical" evidence="6">
    <location>
        <begin position="131"/>
        <end position="149"/>
    </location>
</feature>
<evidence type="ECO:0000256" key="6">
    <source>
        <dbReference type="SAM" id="Phobius"/>
    </source>
</evidence>
<evidence type="ECO:0000313" key="8">
    <source>
        <dbReference type="EMBL" id="RZG66852.1"/>
    </source>
</evidence>
<feature type="domain" description="EamA" evidence="7">
    <location>
        <begin position="13"/>
        <end position="147"/>
    </location>
</feature>
<feature type="domain" description="EamA" evidence="7">
    <location>
        <begin position="164"/>
        <end position="294"/>
    </location>
</feature>
<dbReference type="SUPFAM" id="SSF103481">
    <property type="entry name" value="Multidrug resistance efflux transporter EmrE"/>
    <property type="match status" value="2"/>
</dbReference>
<evidence type="ECO:0000256" key="1">
    <source>
        <dbReference type="ARBA" id="ARBA00004651"/>
    </source>
</evidence>
<feature type="transmembrane region" description="Helical" evidence="6">
    <location>
        <begin position="71"/>
        <end position="91"/>
    </location>
</feature>
<dbReference type="EMBL" id="SGSU01000009">
    <property type="protein sequence ID" value="RZG66852.1"/>
    <property type="molecule type" value="Genomic_DNA"/>
</dbReference>
<evidence type="ECO:0000259" key="7">
    <source>
        <dbReference type="Pfam" id="PF00892"/>
    </source>
</evidence>
<reference evidence="8 9" key="1">
    <citation type="submission" date="2019-02" db="EMBL/GenBank/DDBJ databases">
        <title>The Batch Genome Submission of Acinetobacter spp. strains.</title>
        <authorList>
            <person name="Qin J."/>
            <person name="Hu Y."/>
            <person name="Ye H."/>
            <person name="Wei L."/>
            <person name="Feng Y."/>
            <person name="Zong Z."/>
        </authorList>
    </citation>
    <scope>NUCLEOTIDE SEQUENCE [LARGE SCALE GENOMIC DNA]</scope>
    <source>
        <strain evidence="8 9">WCHABo060081</strain>
    </source>
</reference>
<comment type="caution">
    <text evidence="8">The sequence shown here is derived from an EMBL/GenBank/DDBJ whole genome shotgun (WGS) entry which is preliminary data.</text>
</comment>
<dbReference type="AlphaFoldDB" id="A0A4Q7AUS2"/>
<comment type="subcellular location">
    <subcellularLocation>
        <location evidence="1">Cell membrane</location>
        <topology evidence="1">Multi-pass membrane protein</topology>
    </subcellularLocation>
</comment>
<feature type="transmembrane region" description="Helical" evidence="6">
    <location>
        <begin position="41"/>
        <end position="59"/>
    </location>
</feature>
<dbReference type="InterPro" id="IPR050638">
    <property type="entry name" value="AA-Vitamin_Transporters"/>
</dbReference>
<feature type="transmembrane region" description="Helical" evidence="6">
    <location>
        <begin position="226"/>
        <end position="244"/>
    </location>
</feature>
<evidence type="ECO:0000256" key="2">
    <source>
        <dbReference type="ARBA" id="ARBA00022475"/>
    </source>
</evidence>
<feature type="transmembrane region" description="Helical" evidence="6">
    <location>
        <begin position="161"/>
        <end position="183"/>
    </location>
</feature>
<keyword evidence="2" id="KW-1003">Cell membrane</keyword>
<dbReference type="GO" id="GO:0005886">
    <property type="term" value="C:plasma membrane"/>
    <property type="evidence" value="ECO:0007669"/>
    <property type="project" value="UniProtKB-SubCell"/>
</dbReference>
<feature type="transmembrane region" description="Helical" evidence="6">
    <location>
        <begin position="97"/>
        <end position="122"/>
    </location>
</feature>
<keyword evidence="4 6" id="KW-1133">Transmembrane helix</keyword>
<dbReference type="PANTHER" id="PTHR32322">
    <property type="entry name" value="INNER MEMBRANE TRANSPORTER"/>
    <property type="match status" value="1"/>
</dbReference>
<protein>
    <submittedName>
        <fullName evidence="8">EamA family transporter</fullName>
    </submittedName>
</protein>
<keyword evidence="3 6" id="KW-0812">Transmembrane</keyword>
<feature type="transmembrane region" description="Helical" evidence="6">
    <location>
        <begin position="195"/>
        <end position="214"/>
    </location>
</feature>
<gene>
    <name evidence="8" type="ORF">EXE25_09215</name>
</gene>
<evidence type="ECO:0000256" key="5">
    <source>
        <dbReference type="ARBA" id="ARBA00023136"/>
    </source>
</evidence>
<dbReference type="InterPro" id="IPR037185">
    <property type="entry name" value="EmrE-like"/>
</dbReference>
<feature type="transmembrane region" description="Helical" evidence="6">
    <location>
        <begin position="281"/>
        <end position="299"/>
    </location>
</feature>
<accession>A0A4Q7AUS2</accession>
<dbReference type="Pfam" id="PF00892">
    <property type="entry name" value="EamA"/>
    <property type="match status" value="2"/>
</dbReference>
<dbReference type="Proteomes" id="UP000293483">
    <property type="component" value="Unassembled WGS sequence"/>
</dbReference>
<dbReference type="InterPro" id="IPR000620">
    <property type="entry name" value="EamA_dom"/>
</dbReference>
<dbReference type="PANTHER" id="PTHR32322:SF18">
    <property type="entry name" value="S-ADENOSYLMETHIONINE_S-ADENOSYLHOMOCYSTEINE TRANSPORTER"/>
    <property type="match status" value="1"/>
</dbReference>
<sequence length="304" mass="32230">MQLARGESAHYQKGCLAILFASTLWGTTGTAASFSPAVSPLAIGAFAMGVGGLLQAFLARKAILKNISNSLLFKKYFIIGAIGLAIYPLAFYSSMKYSGVAIGTVVSIASAPFFCVLIECLFGKRLRINRYWVLSFIMGVIGVFLLSSSEPSAAVKSNHDLKLFGILLGLIAGLSYAVYSWIAKVLIDRGVQSQAVLGSIFTLGATILLPSLIVTGDNLFSSIETVAVVIYMAIIPMCVGYIAFGYGLRFVSATGANLLTLFEPVIAAVFAVTIVGEFIPMSGWLGIALIMLCIGMQTIKNETA</sequence>
<keyword evidence="5 6" id="KW-0472">Membrane</keyword>
<evidence type="ECO:0000256" key="3">
    <source>
        <dbReference type="ARBA" id="ARBA00022692"/>
    </source>
</evidence>
<feature type="transmembrane region" description="Helical" evidence="6">
    <location>
        <begin position="256"/>
        <end position="275"/>
    </location>
</feature>
<proteinExistence type="predicted"/>
<evidence type="ECO:0000256" key="4">
    <source>
        <dbReference type="ARBA" id="ARBA00022989"/>
    </source>
</evidence>